<accession>A0A8S4D966</accession>
<dbReference type="AlphaFoldDB" id="A0A8S4D966"/>
<dbReference type="EMBL" id="CAJHNJ030000003">
    <property type="protein sequence ID" value="CAG9092895.1"/>
    <property type="molecule type" value="Genomic_DNA"/>
</dbReference>
<comment type="caution">
    <text evidence="1">The sequence shown here is derived from an EMBL/GenBank/DDBJ whole genome shotgun (WGS) entry which is preliminary data.</text>
</comment>
<protein>
    <submittedName>
        <fullName evidence="1">(diamondback moth) hypothetical protein</fullName>
    </submittedName>
</protein>
<sequence length="70" mass="7956">EFLNTINIEITCGIFKSFPDSCEVLACHKTRMAKWSWGVLSKLLQLHNLVRLSIGLSTLAFFLNFGQLQL</sequence>
<name>A0A8S4D966_PLUXY</name>
<reference evidence="1" key="1">
    <citation type="submission" date="2020-11" db="EMBL/GenBank/DDBJ databases">
        <authorList>
            <person name="Whiteford S."/>
        </authorList>
    </citation>
    <scope>NUCLEOTIDE SEQUENCE</scope>
</reference>
<evidence type="ECO:0000313" key="1">
    <source>
        <dbReference type="EMBL" id="CAG9092895.1"/>
    </source>
</evidence>
<dbReference type="Proteomes" id="UP000653454">
    <property type="component" value="Unassembled WGS sequence"/>
</dbReference>
<evidence type="ECO:0000313" key="2">
    <source>
        <dbReference type="Proteomes" id="UP000653454"/>
    </source>
</evidence>
<proteinExistence type="predicted"/>
<keyword evidence="2" id="KW-1185">Reference proteome</keyword>
<feature type="non-terminal residue" evidence="1">
    <location>
        <position position="70"/>
    </location>
</feature>
<gene>
    <name evidence="1" type="ORF">PLXY2_LOCUS1155</name>
</gene>
<organism evidence="1 2">
    <name type="scientific">Plutella xylostella</name>
    <name type="common">Diamondback moth</name>
    <name type="synonym">Plutella maculipennis</name>
    <dbReference type="NCBI Taxonomy" id="51655"/>
    <lineage>
        <taxon>Eukaryota</taxon>
        <taxon>Metazoa</taxon>
        <taxon>Ecdysozoa</taxon>
        <taxon>Arthropoda</taxon>
        <taxon>Hexapoda</taxon>
        <taxon>Insecta</taxon>
        <taxon>Pterygota</taxon>
        <taxon>Neoptera</taxon>
        <taxon>Endopterygota</taxon>
        <taxon>Lepidoptera</taxon>
        <taxon>Glossata</taxon>
        <taxon>Ditrysia</taxon>
        <taxon>Yponomeutoidea</taxon>
        <taxon>Plutellidae</taxon>
        <taxon>Plutella</taxon>
    </lineage>
</organism>